<dbReference type="PROSITE" id="PS50071">
    <property type="entry name" value="HOMEOBOX_2"/>
    <property type="match status" value="1"/>
</dbReference>
<keyword evidence="7 8" id="KW-0539">Nucleus</keyword>
<dbReference type="AlphaFoldDB" id="A0AAN9KA35"/>
<feature type="compositionally biased region" description="Basic and acidic residues" evidence="9">
    <location>
        <begin position="535"/>
        <end position="544"/>
    </location>
</feature>
<feature type="compositionally biased region" description="Gly residues" evidence="9">
    <location>
        <begin position="312"/>
        <end position="324"/>
    </location>
</feature>
<organism evidence="12 13">
    <name type="scientific">Canavalia gladiata</name>
    <name type="common">Sword bean</name>
    <name type="synonym">Dolichos gladiatus</name>
    <dbReference type="NCBI Taxonomy" id="3824"/>
    <lineage>
        <taxon>Eukaryota</taxon>
        <taxon>Viridiplantae</taxon>
        <taxon>Streptophyta</taxon>
        <taxon>Embryophyta</taxon>
        <taxon>Tracheophyta</taxon>
        <taxon>Spermatophyta</taxon>
        <taxon>Magnoliopsida</taxon>
        <taxon>eudicotyledons</taxon>
        <taxon>Gunneridae</taxon>
        <taxon>Pentapetalae</taxon>
        <taxon>rosids</taxon>
        <taxon>fabids</taxon>
        <taxon>Fabales</taxon>
        <taxon>Fabaceae</taxon>
        <taxon>Papilionoideae</taxon>
        <taxon>50 kb inversion clade</taxon>
        <taxon>NPAAA clade</taxon>
        <taxon>indigoferoid/millettioid clade</taxon>
        <taxon>Phaseoleae</taxon>
        <taxon>Canavalia</taxon>
    </lineage>
</organism>
<feature type="region of interest" description="Disordered" evidence="9">
    <location>
        <begin position="312"/>
        <end position="331"/>
    </location>
</feature>
<keyword evidence="3" id="KW-0805">Transcription regulation</keyword>
<evidence type="ECO:0000259" key="11">
    <source>
        <dbReference type="PROSITE" id="PS50071"/>
    </source>
</evidence>
<protein>
    <recommendedName>
        <fullName evidence="11">Homeobox domain-containing protein</fullName>
    </recommendedName>
</protein>
<evidence type="ECO:0000256" key="2">
    <source>
        <dbReference type="ARBA" id="ARBA00006454"/>
    </source>
</evidence>
<evidence type="ECO:0000313" key="12">
    <source>
        <dbReference type="EMBL" id="KAK7312686.1"/>
    </source>
</evidence>
<dbReference type="FunFam" id="1.10.10.60:FF:000117">
    <property type="entry name" value="BEL1-like homeodomain protein 9"/>
    <property type="match status" value="1"/>
</dbReference>
<dbReference type="InterPro" id="IPR001356">
    <property type="entry name" value="HD"/>
</dbReference>
<feature type="signal peptide" evidence="10">
    <location>
        <begin position="1"/>
        <end position="22"/>
    </location>
</feature>
<feature type="DNA-binding region" description="Homeobox" evidence="8">
    <location>
        <begin position="449"/>
        <end position="511"/>
    </location>
</feature>
<feature type="compositionally biased region" description="Polar residues" evidence="9">
    <location>
        <begin position="573"/>
        <end position="592"/>
    </location>
</feature>
<dbReference type="GO" id="GO:0003677">
    <property type="term" value="F:DNA binding"/>
    <property type="evidence" value="ECO:0007669"/>
    <property type="project" value="UniProtKB-UniRule"/>
</dbReference>
<dbReference type="SMART" id="SM00389">
    <property type="entry name" value="HOX"/>
    <property type="match status" value="1"/>
</dbReference>
<keyword evidence="6" id="KW-0804">Transcription</keyword>
<feature type="chain" id="PRO_5042859132" description="Homeobox domain-containing protein" evidence="10">
    <location>
        <begin position="23"/>
        <end position="762"/>
    </location>
</feature>
<feature type="domain" description="Homeobox" evidence="11">
    <location>
        <begin position="447"/>
        <end position="510"/>
    </location>
</feature>
<dbReference type="InterPro" id="IPR006563">
    <property type="entry name" value="POX_dom"/>
</dbReference>
<feature type="region of interest" description="Disordered" evidence="9">
    <location>
        <begin position="520"/>
        <end position="551"/>
    </location>
</feature>
<dbReference type="GO" id="GO:0006355">
    <property type="term" value="P:regulation of DNA-templated transcription"/>
    <property type="evidence" value="ECO:0007669"/>
    <property type="project" value="InterPro"/>
</dbReference>
<dbReference type="Proteomes" id="UP001367508">
    <property type="component" value="Unassembled WGS sequence"/>
</dbReference>
<evidence type="ECO:0000256" key="9">
    <source>
        <dbReference type="SAM" id="MobiDB-lite"/>
    </source>
</evidence>
<sequence>MLNSLTEITNLFWLVFLGSVTTKEPKKPSNLEGNQGVQIKTHKQAEKDMATYFHGSTSEIQSSAEGLQTLYLMNPNYVPYSEAAQHPTQNMLLLNPNTTNNSSTISSNALNLANFSDTPPSPLNHHRHREHLIGVTIPSSNFLGSNTVVDDPSRPSYEIPSFHGGAGVITTPTPRVHYNLWGSIMDQPVQSVTVATIHTQSNNSECVDVATASTQVGFHRPIHQQGLSLSLSSQQTPYKLFSGEVSPANNNGISGVHSVVLGSKYLRAAQEVLDEVVNVGKGISQGEESIEAKKKKLKGNIIESTASLVGDGLSGGGESSGGNKHGAELSTAQRQELQMKKSKLVTMLDEVEQRYRQYHHQMQIVITSFEQVAGIGAAKSYTSLALKTISKQFRCLKDAISSQIQTTSKTLGEDDCLGVKVEGSRLRYVDHHLRQQRALQQLGMIQHNAWRPQRGLPERAVSILRAWLFEHFLHPYPKDSDKVMLAKQTGLTRSQVSNWFINARVRLWKPMVEEMYMEEVKQEKSNDSQDNNTNRSKESSKELWSEGIGAQESSAMRVDQINVLQSKAERFKNQTTNSPTEISNSNSMSTSPLGGGGGGSLQSQSGFHLARSTCEMQNSPGSILSVDMEMKPHGHTNNNNNNNSRDSNPKFSIENHGGGGFGAFSMEDIGRFNVSEQLAPRYHGNGVSLTLGLPHSETHPLSGTQHGFLSQNMHLGIETNENEFCGGAINTPPSSHSGTSYESIDIQNRKRFASHLLRDFVA</sequence>
<comment type="caution">
    <text evidence="12">The sequence shown here is derived from an EMBL/GenBank/DDBJ whole genome shotgun (WGS) entry which is preliminary data.</text>
</comment>
<dbReference type="InterPro" id="IPR050224">
    <property type="entry name" value="TALE_homeobox"/>
</dbReference>
<comment type="similarity">
    <text evidence="2">Belongs to the TALE/BELL homeobox family.</text>
</comment>
<reference evidence="12 13" key="1">
    <citation type="submission" date="2024-01" db="EMBL/GenBank/DDBJ databases">
        <title>The genomes of 5 underutilized Papilionoideae crops provide insights into root nodulation and disease resistanc.</title>
        <authorList>
            <person name="Jiang F."/>
        </authorList>
    </citation>
    <scope>NUCLEOTIDE SEQUENCE [LARGE SCALE GENOMIC DNA]</scope>
    <source>
        <strain evidence="12">LVBAO_FW01</strain>
        <tissue evidence="12">Leaves</tissue>
    </source>
</reference>
<keyword evidence="13" id="KW-1185">Reference proteome</keyword>
<evidence type="ECO:0000256" key="7">
    <source>
        <dbReference type="ARBA" id="ARBA00023242"/>
    </source>
</evidence>
<evidence type="ECO:0000313" key="13">
    <source>
        <dbReference type="Proteomes" id="UP001367508"/>
    </source>
</evidence>
<feature type="region of interest" description="Disordered" evidence="9">
    <location>
        <begin position="568"/>
        <end position="605"/>
    </location>
</feature>
<dbReference type="SUPFAM" id="SSF46689">
    <property type="entry name" value="Homeodomain-like"/>
    <property type="match status" value="1"/>
</dbReference>
<evidence type="ECO:0000256" key="3">
    <source>
        <dbReference type="ARBA" id="ARBA00023015"/>
    </source>
</evidence>
<dbReference type="SMART" id="SM00574">
    <property type="entry name" value="POX"/>
    <property type="match status" value="1"/>
</dbReference>
<proteinExistence type="inferred from homology"/>
<dbReference type="Pfam" id="PF05920">
    <property type="entry name" value="Homeobox_KN"/>
    <property type="match status" value="1"/>
</dbReference>
<dbReference type="InterPro" id="IPR008422">
    <property type="entry name" value="KN_HD"/>
</dbReference>
<gene>
    <name evidence="12" type="ORF">VNO77_36745</name>
</gene>
<dbReference type="Gene3D" id="1.10.10.60">
    <property type="entry name" value="Homeodomain-like"/>
    <property type="match status" value="1"/>
</dbReference>
<dbReference type="CDD" id="cd00086">
    <property type="entry name" value="homeodomain"/>
    <property type="match status" value="1"/>
</dbReference>
<evidence type="ECO:0000256" key="5">
    <source>
        <dbReference type="ARBA" id="ARBA00023155"/>
    </source>
</evidence>
<dbReference type="PANTHER" id="PTHR11850">
    <property type="entry name" value="HOMEOBOX PROTEIN TRANSCRIPTION FACTORS"/>
    <property type="match status" value="1"/>
</dbReference>
<evidence type="ECO:0000256" key="6">
    <source>
        <dbReference type="ARBA" id="ARBA00023163"/>
    </source>
</evidence>
<keyword evidence="5 8" id="KW-0371">Homeobox</keyword>
<evidence type="ECO:0000256" key="8">
    <source>
        <dbReference type="PROSITE-ProRule" id="PRU00108"/>
    </source>
</evidence>
<dbReference type="InterPro" id="IPR009057">
    <property type="entry name" value="Homeodomain-like_sf"/>
</dbReference>
<accession>A0AAN9KA35</accession>
<dbReference type="Pfam" id="PF07526">
    <property type="entry name" value="POX"/>
    <property type="match status" value="1"/>
</dbReference>
<evidence type="ECO:0000256" key="1">
    <source>
        <dbReference type="ARBA" id="ARBA00004123"/>
    </source>
</evidence>
<keyword evidence="4 8" id="KW-0238">DNA-binding</keyword>
<keyword evidence="10" id="KW-0732">Signal</keyword>
<comment type="subcellular location">
    <subcellularLocation>
        <location evidence="1 8">Nucleus</location>
    </subcellularLocation>
</comment>
<evidence type="ECO:0000256" key="10">
    <source>
        <dbReference type="SAM" id="SignalP"/>
    </source>
</evidence>
<feature type="region of interest" description="Disordered" evidence="9">
    <location>
        <begin position="628"/>
        <end position="656"/>
    </location>
</feature>
<evidence type="ECO:0000256" key="4">
    <source>
        <dbReference type="ARBA" id="ARBA00023125"/>
    </source>
</evidence>
<dbReference type="EMBL" id="JAYMYQ010000009">
    <property type="protein sequence ID" value="KAK7312686.1"/>
    <property type="molecule type" value="Genomic_DNA"/>
</dbReference>
<dbReference type="GO" id="GO:0005634">
    <property type="term" value="C:nucleus"/>
    <property type="evidence" value="ECO:0007669"/>
    <property type="project" value="UniProtKB-SubCell"/>
</dbReference>
<name>A0AAN9KA35_CANGL</name>